<dbReference type="InterPro" id="IPR003188">
    <property type="entry name" value="PTS_IIA_lac/cel"/>
</dbReference>
<sequence length="109" mass="12284">MENEQISFEMISKAGEAFSILVKALEHARNGKLELAEESIKNSEILMNEAHNLQTSLIVNEANGVPNEFSVLLIHAQDTLMNTILMSTVVKEMILMFNHLKKELVCNEQ</sequence>
<evidence type="ECO:0000256" key="2">
    <source>
        <dbReference type="ARBA" id="ARBA00004496"/>
    </source>
</evidence>
<evidence type="ECO:0000256" key="6">
    <source>
        <dbReference type="ARBA" id="ARBA00022490"/>
    </source>
</evidence>
<gene>
    <name evidence="17" type="ORF">ACJEBI_10320</name>
</gene>
<dbReference type="PANTHER" id="PTHR34382">
    <property type="entry name" value="PTS SYSTEM N,N'-DIACETYLCHITOBIOSE-SPECIFIC EIIA COMPONENT"/>
    <property type="match status" value="1"/>
</dbReference>
<evidence type="ECO:0000256" key="14">
    <source>
        <dbReference type="ARBA" id="ARBA00031467"/>
    </source>
</evidence>
<evidence type="ECO:0000256" key="15">
    <source>
        <dbReference type="ARBA" id="ARBA00032708"/>
    </source>
</evidence>
<keyword evidence="8" id="KW-0762">Sugar transport</keyword>
<evidence type="ECO:0000313" key="17">
    <source>
        <dbReference type="EMBL" id="MFK9091875.1"/>
    </source>
</evidence>
<evidence type="ECO:0000256" key="1">
    <source>
        <dbReference type="ARBA" id="ARBA00001946"/>
    </source>
</evidence>
<evidence type="ECO:0000256" key="12">
    <source>
        <dbReference type="ARBA" id="ARBA00022842"/>
    </source>
</evidence>
<dbReference type="Gene3D" id="1.20.58.80">
    <property type="entry name" value="Phosphotransferase system, lactose/cellobiose-type IIA subunit"/>
    <property type="match status" value="1"/>
</dbReference>
<comment type="subcellular location">
    <subcellularLocation>
        <location evidence="2">Cytoplasm</location>
    </subcellularLocation>
</comment>
<evidence type="ECO:0000256" key="16">
    <source>
        <dbReference type="PROSITE-ProRule" id="PRU00418"/>
    </source>
</evidence>
<evidence type="ECO:0000256" key="10">
    <source>
        <dbReference type="ARBA" id="ARBA00022683"/>
    </source>
</evidence>
<evidence type="ECO:0000256" key="7">
    <source>
        <dbReference type="ARBA" id="ARBA00022553"/>
    </source>
</evidence>
<evidence type="ECO:0000256" key="9">
    <source>
        <dbReference type="ARBA" id="ARBA00022679"/>
    </source>
</evidence>
<comment type="cofactor">
    <cofactor evidence="1">
        <name>Mg(2+)</name>
        <dbReference type="ChEBI" id="CHEBI:18420"/>
    </cofactor>
</comment>
<keyword evidence="6" id="KW-0963">Cytoplasm</keyword>
<evidence type="ECO:0000256" key="8">
    <source>
        <dbReference type="ARBA" id="ARBA00022597"/>
    </source>
</evidence>
<dbReference type="PIRSF" id="PIRSF000699">
    <property type="entry name" value="PTS_IILac_III"/>
    <property type="match status" value="1"/>
</dbReference>
<dbReference type="Pfam" id="PF02255">
    <property type="entry name" value="PTS_IIA"/>
    <property type="match status" value="1"/>
</dbReference>
<dbReference type="SUPFAM" id="SSF46973">
    <property type="entry name" value="Enzyme IIa from lactose specific PTS, IIa-lac"/>
    <property type="match status" value="1"/>
</dbReference>
<evidence type="ECO:0000256" key="11">
    <source>
        <dbReference type="ARBA" id="ARBA00022723"/>
    </source>
</evidence>
<evidence type="ECO:0000256" key="3">
    <source>
        <dbReference type="ARBA" id="ARBA00011233"/>
    </source>
</evidence>
<proteinExistence type="predicted"/>
<keyword evidence="10" id="KW-0598">Phosphotransferase system</keyword>
<dbReference type="RefSeq" id="WP_406580487.1">
    <property type="nucleotide sequence ID" value="NZ_JBJHQH010000006.1"/>
</dbReference>
<reference evidence="17 18" key="1">
    <citation type="submission" date="2024-11" db="EMBL/GenBank/DDBJ databases">
        <authorList>
            <person name="Lucas J.A."/>
        </authorList>
    </citation>
    <scope>NUCLEOTIDE SEQUENCE [LARGE SCALE GENOMIC DNA]</scope>
    <source>
        <strain evidence="17 18">Z 5.4</strain>
    </source>
</reference>
<dbReference type="CDD" id="cd00215">
    <property type="entry name" value="PTS_IIA_lac"/>
    <property type="match status" value="1"/>
</dbReference>
<dbReference type="EMBL" id="JBJHQH010000006">
    <property type="protein sequence ID" value="MFK9091875.1"/>
    <property type="molecule type" value="Genomic_DNA"/>
</dbReference>
<keyword evidence="5" id="KW-0813">Transport</keyword>
<evidence type="ECO:0000256" key="5">
    <source>
        <dbReference type="ARBA" id="ARBA00022448"/>
    </source>
</evidence>
<comment type="subunit">
    <text evidence="3">Homotrimer.</text>
</comment>
<keyword evidence="7" id="KW-0597">Phosphoprotein</keyword>
<evidence type="ECO:0000256" key="13">
    <source>
        <dbReference type="ARBA" id="ARBA00030293"/>
    </source>
</evidence>
<accession>A0ABW8RI40</accession>
<dbReference type="PROSITE" id="PS51095">
    <property type="entry name" value="PTS_EIIA_TYPE_3"/>
    <property type="match status" value="1"/>
</dbReference>
<keyword evidence="12" id="KW-0460">Magnesium</keyword>
<name>A0ABW8RI40_9BACI</name>
<comment type="caution">
    <text evidence="17">The sequence shown here is derived from an EMBL/GenBank/DDBJ whole genome shotgun (WGS) entry which is preliminary data.</text>
</comment>
<organism evidence="17 18">
    <name type="scientific">Bacillus salipaludis</name>
    <dbReference type="NCBI Taxonomy" id="2547811"/>
    <lineage>
        <taxon>Bacteria</taxon>
        <taxon>Bacillati</taxon>
        <taxon>Bacillota</taxon>
        <taxon>Bacilli</taxon>
        <taxon>Bacillales</taxon>
        <taxon>Bacillaceae</taxon>
        <taxon>Bacillus</taxon>
    </lineage>
</organism>
<keyword evidence="18" id="KW-1185">Reference proteome</keyword>
<keyword evidence="9" id="KW-0808">Transferase</keyword>
<feature type="modified residue" description="Phosphohistidine; by HPr" evidence="16">
    <location>
        <position position="75"/>
    </location>
</feature>
<dbReference type="InterPro" id="IPR036542">
    <property type="entry name" value="PTS_IIA_lac/cel_sf"/>
</dbReference>
<protein>
    <recommendedName>
        <fullName evidence="4">PTS system lactose-specific EIIA component</fullName>
    </recommendedName>
    <alternativeName>
        <fullName evidence="13">EIIA-Lac</fullName>
    </alternativeName>
    <alternativeName>
        <fullName evidence="15">EIII-Lac</fullName>
    </alternativeName>
    <alternativeName>
        <fullName evidence="14">Lactose-specific phosphotransferase enzyme IIA component</fullName>
    </alternativeName>
</protein>
<evidence type="ECO:0000313" key="18">
    <source>
        <dbReference type="Proteomes" id="UP001623041"/>
    </source>
</evidence>
<evidence type="ECO:0000256" key="4">
    <source>
        <dbReference type="ARBA" id="ARBA00014322"/>
    </source>
</evidence>
<dbReference type="PANTHER" id="PTHR34382:SF9">
    <property type="entry name" value="PHOSPHOTRANSFERASE SYSTEM SUGAR-SPECIFIC EII COMPONENT"/>
    <property type="match status" value="1"/>
</dbReference>
<keyword evidence="11" id="KW-0479">Metal-binding</keyword>
<dbReference type="Proteomes" id="UP001623041">
    <property type="component" value="Unassembled WGS sequence"/>
</dbReference>